<evidence type="ECO:0000259" key="4">
    <source>
        <dbReference type="Pfam" id="PF11852"/>
    </source>
</evidence>
<dbReference type="InterPro" id="IPR040671">
    <property type="entry name" value="Pullulanase_N2"/>
</dbReference>
<dbReference type="EMBL" id="CP011144">
    <property type="protein sequence ID" value="AKC87655.1"/>
    <property type="molecule type" value="Genomic_DNA"/>
</dbReference>
<dbReference type="GO" id="GO:0005975">
    <property type="term" value="P:carbohydrate metabolic process"/>
    <property type="evidence" value="ECO:0007669"/>
    <property type="project" value="InterPro"/>
</dbReference>
<evidence type="ECO:0000313" key="6">
    <source>
        <dbReference type="EMBL" id="AKC87655.1"/>
    </source>
</evidence>
<reference evidence="6 7" key="1">
    <citation type="journal article" date="2015" name="Genome Announc.">
        <title>Complete Genome Sequence of Pseudoxanthomonas suwonensis Strain J1, a Cellulose-Degrading Bacterium Isolated from Leaf- and Wood-Enriched Soil.</title>
        <authorList>
            <person name="Hou L."/>
            <person name="Jiang J."/>
            <person name="Xu Z."/>
            <person name="Zhou Y."/>
            <person name="Leung F.C."/>
        </authorList>
    </citation>
    <scope>NUCLEOTIDE SEQUENCE [LARGE SCALE GENOMIC DNA]</scope>
    <source>
        <strain evidence="6 7">J1</strain>
    </source>
</reference>
<evidence type="ECO:0000313" key="7">
    <source>
        <dbReference type="Proteomes" id="UP000033067"/>
    </source>
</evidence>
<dbReference type="KEGG" id="psuw:WQ53_13715"/>
<dbReference type="Pfam" id="PF11852">
    <property type="entry name" value="Pullul_strch_C"/>
    <property type="match status" value="1"/>
</dbReference>
<dbReference type="Pfam" id="PF02922">
    <property type="entry name" value="CBM_48"/>
    <property type="match status" value="1"/>
</dbReference>
<keyword evidence="2" id="KW-0326">Glycosidase</keyword>
<keyword evidence="7" id="KW-1185">Reference proteome</keyword>
<feature type="domain" description="Alpha-1,6-glucosidases pullulanase-type C-terminal" evidence="4">
    <location>
        <begin position="737"/>
        <end position="901"/>
    </location>
</feature>
<dbReference type="Gene3D" id="3.20.20.80">
    <property type="entry name" value="Glycosidases"/>
    <property type="match status" value="1"/>
</dbReference>
<proteinExistence type="inferred from homology"/>
<dbReference type="AlphaFoldDB" id="A0A0E3UPB0"/>
<dbReference type="Gene3D" id="2.60.40.1180">
    <property type="entry name" value="Golgi alpha-mannosidase II"/>
    <property type="match status" value="1"/>
</dbReference>
<dbReference type="GO" id="GO:0004553">
    <property type="term" value="F:hydrolase activity, hydrolyzing O-glycosyl compounds"/>
    <property type="evidence" value="ECO:0007669"/>
    <property type="project" value="InterPro"/>
</dbReference>
<gene>
    <name evidence="6" type="ORF">WQ53_13715</name>
</gene>
<dbReference type="InterPro" id="IPR017853">
    <property type="entry name" value="GH"/>
</dbReference>
<evidence type="ECO:0000259" key="3">
    <source>
        <dbReference type="Pfam" id="PF02922"/>
    </source>
</evidence>
<dbReference type="CDD" id="cd02860">
    <property type="entry name" value="E_set_Pullulanase"/>
    <property type="match status" value="1"/>
</dbReference>
<dbReference type="CDD" id="cd11341">
    <property type="entry name" value="AmyAc_Pullulanase_LD-like"/>
    <property type="match status" value="1"/>
</dbReference>
<dbReference type="SUPFAM" id="SSF81296">
    <property type="entry name" value="E set domains"/>
    <property type="match status" value="2"/>
</dbReference>
<evidence type="ECO:0000256" key="1">
    <source>
        <dbReference type="ARBA" id="ARBA00008061"/>
    </source>
</evidence>
<dbReference type="InterPro" id="IPR013783">
    <property type="entry name" value="Ig-like_fold"/>
</dbReference>
<dbReference type="InterPro" id="IPR024561">
    <property type="entry name" value="Pullul_strch_C"/>
</dbReference>
<feature type="domain" description="Glycoside hydrolase family 13 N-terminal" evidence="3">
    <location>
        <begin position="165"/>
        <end position="249"/>
    </location>
</feature>
<dbReference type="Gene3D" id="2.60.40.1130">
    <property type="entry name" value="Rab geranylgeranyltransferase alpha-subunit, insert domain"/>
    <property type="match status" value="1"/>
</dbReference>
<keyword evidence="2" id="KW-0378">Hydrolase</keyword>
<evidence type="ECO:0000259" key="5">
    <source>
        <dbReference type="Pfam" id="PF17967"/>
    </source>
</evidence>
<dbReference type="Pfam" id="PF17967">
    <property type="entry name" value="Pullulanase_N2"/>
    <property type="match status" value="1"/>
</dbReference>
<name>A0A0E3UPB0_9GAMM</name>
<dbReference type="Gene3D" id="2.60.40.10">
    <property type="entry name" value="Immunoglobulins"/>
    <property type="match status" value="1"/>
</dbReference>
<evidence type="ECO:0000256" key="2">
    <source>
        <dbReference type="ARBA" id="ARBA00023295"/>
    </source>
</evidence>
<dbReference type="Proteomes" id="UP000033067">
    <property type="component" value="Chromosome"/>
</dbReference>
<feature type="domain" description="Pullulanase N2" evidence="5">
    <location>
        <begin position="40"/>
        <end position="154"/>
    </location>
</feature>
<accession>A0A0E3UPB0</accession>
<dbReference type="PANTHER" id="PTHR43002">
    <property type="entry name" value="GLYCOGEN DEBRANCHING ENZYME"/>
    <property type="match status" value="1"/>
</dbReference>
<dbReference type="PATRIC" id="fig|314722.6.peg.2976"/>
<organism evidence="6 7">
    <name type="scientific">Pseudoxanthomonas suwonensis</name>
    <dbReference type="NCBI Taxonomy" id="314722"/>
    <lineage>
        <taxon>Bacteria</taxon>
        <taxon>Pseudomonadati</taxon>
        <taxon>Pseudomonadota</taxon>
        <taxon>Gammaproteobacteria</taxon>
        <taxon>Lysobacterales</taxon>
        <taxon>Lysobacteraceae</taxon>
        <taxon>Pseudoxanthomonas</taxon>
    </lineage>
</organism>
<dbReference type="SUPFAM" id="SSF51445">
    <property type="entry name" value="(Trans)glycosidases"/>
    <property type="match status" value="1"/>
</dbReference>
<protein>
    <submittedName>
        <fullName evidence="6">Alpha-1,6-glucosidase</fullName>
    </submittedName>
</protein>
<comment type="similarity">
    <text evidence="1">Belongs to the glycosyl hydrolase 13 family.</text>
</comment>
<dbReference type="InterPro" id="IPR013780">
    <property type="entry name" value="Glyco_hydro_b"/>
</dbReference>
<dbReference type="InterPro" id="IPR004193">
    <property type="entry name" value="Glyco_hydro_13_N"/>
</dbReference>
<sequence length="903" mass="96971">MLPASGLAVATAHASTLPTGACDAGFQTVLAADPGAPAEARALWLDRRTLRWPGAEATARYRLYHTARGGIHAVAGERVRGADGVVALHPAAAPLPESVLQRFHHVGDGATLVLDLADDRLRDLLTQSLVLVREDASGRVREATALQHPGALDDLYAAATDAPGLGVLPSPAGTAFSVWAPTALAVSVCVYADDRASATRREPLRLDPATGLWSATLPGDLRGRYYDYLVDVHARGTGLVRNRVTDPYSVSLGADSRRSWIADLDDPALKPAGWDAAPRPAPLRAQTDMSIYELHVRDFSIGDPTVEAAHRGKYLAFTESGSAGMAHLRALAQAGLTDLHLLPVYDFASVPESGCVTPQVPDAPPDSPLQQAAVMAVAERDCFNWGYDPFHFNAPEGSYATDTADGAARVREFRAMVMALHGLGLRVGMDVVYNHTYAAGQDERSVLDRIVPGYYHRLDAAGNVERSTCCENTATEHRMMARLMVDSAELWVRHYRIDSFRFDLMGHQPRAAMEALQRRVDAAAGRRVQLIGEGWNFGEVADGARFVQASQLSLAGSGIGSFSDRARDALRGGGPGDGGADKVARQGWLNGLVFAPNALADPALGRDDLLHAADLVRVGLAGTLRDYLLTTADGSPTPLHAIDYNGQPAGYASAPGEVVNYVENHDNETLFDLNAFRLPSGTSAHDRARVQVLGMATTAFSQGVAYYHAGIDTLRSKSMDRNSYDSGDWFNRLDWSYHDNFFGTGLPPASGNEGAWPWIAPRLADASIKPASGDIAFARDALRDLLRIRASSTLFRLDDAGEVAARLRFPNTGPAQNPLVVAGHLDGRGHPGAGFREVLYLLNTSPQAQALDLPSERGKRYALHPVHLAAGAADPRPREQARFDPARGHFTVPPRTALVYVLE</sequence>
<dbReference type="SUPFAM" id="SSF51011">
    <property type="entry name" value="Glycosyl hydrolase domain"/>
    <property type="match status" value="1"/>
</dbReference>
<dbReference type="InterPro" id="IPR014756">
    <property type="entry name" value="Ig_E-set"/>
</dbReference>